<reference evidence="1 2" key="1">
    <citation type="submission" date="2017-11" db="EMBL/GenBank/DDBJ databases">
        <title>De novo assembly and phasing of dikaryotic genomes from two isolates of Puccinia coronata f. sp. avenae, the causal agent of oat crown rust.</title>
        <authorList>
            <person name="Miller M.E."/>
            <person name="Zhang Y."/>
            <person name="Omidvar V."/>
            <person name="Sperschneider J."/>
            <person name="Schwessinger B."/>
            <person name="Raley C."/>
            <person name="Palmer J.M."/>
            <person name="Garnica D."/>
            <person name="Upadhyaya N."/>
            <person name="Rathjen J."/>
            <person name="Taylor J.M."/>
            <person name="Park R.F."/>
            <person name="Dodds P.N."/>
            <person name="Hirsch C.D."/>
            <person name="Kianian S.F."/>
            <person name="Figueroa M."/>
        </authorList>
    </citation>
    <scope>NUCLEOTIDE SEQUENCE [LARGE SCALE GENOMIC DNA]</scope>
    <source>
        <strain evidence="1">12NC29</strain>
    </source>
</reference>
<dbReference type="AlphaFoldDB" id="A0A2N5W6L8"/>
<evidence type="ECO:0000313" key="2">
    <source>
        <dbReference type="Proteomes" id="UP000235388"/>
    </source>
</evidence>
<keyword evidence="2" id="KW-1185">Reference proteome</keyword>
<evidence type="ECO:0000313" key="1">
    <source>
        <dbReference type="EMBL" id="PLW57889.1"/>
    </source>
</evidence>
<dbReference type="EMBL" id="PGCJ01000007">
    <property type="protein sequence ID" value="PLW57889.1"/>
    <property type="molecule type" value="Genomic_DNA"/>
</dbReference>
<sequence>MSVPLAPYLAPANCAPSGAELLAPDGAHFFKSGAVNPKLHALGHDVPTAARDVLPGGPAAHTFCRTKIRDILTTGNVDSYLTATTIAGQPILRTPLILLQTHIDAQAHPFARDFLPRGYPESSQAQLLLLNIMRVLLKHDQGFLCAVLLTNIVELNRRCIRENVPHLRDLIIKQLPKVIIAEYIFHPNRTSPLTTWEVIDRRLQDVRTQLRAFQHMFATLVVQKDQEAFNGSQMIFKIDKNIIHVPTDDKVRAAMVA</sequence>
<dbReference type="Proteomes" id="UP000235388">
    <property type="component" value="Unassembled WGS sequence"/>
</dbReference>
<protein>
    <submittedName>
        <fullName evidence="1">Uncharacterized protein</fullName>
    </submittedName>
</protein>
<name>A0A2N5W6L8_9BASI</name>
<dbReference type="OrthoDB" id="10669669at2759"/>
<gene>
    <name evidence="1" type="ORF">PCANC_00935</name>
</gene>
<comment type="caution">
    <text evidence="1">The sequence shown here is derived from an EMBL/GenBank/DDBJ whole genome shotgun (WGS) entry which is preliminary data.</text>
</comment>
<accession>A0A2N5W6L8</accession>
<organism evidence="1 2">
    <name type="scientific">Puccinia coronata f. sp. avenae</name>
    <dbReference type="NCBI Taxonomy" id="200324"/>
    <lineage>
        <taxon>Eukaryota</taxon>
        <taxon>Fungi</taxon>
        <taxon>Dikarya</taxon>
        <taxon>Basidiomycota</taxon>
        <taxon>Pucciniomycotina</taxon>
        <taxon>Pucciniomycetes</taxon>
        <taxon>Pucciniales</taxon>
        <taxon>Pucciniaceae</taxon>
        <taxon>Puccinia</taxon>
    </lineage>
</organism>
<proteinExistence type="predicted"/>